<dbReference type="EMBL" id="PSNW01000006">
    <property type="protein sequence ID" value="PPE73724.1"/>
    <property type="molecule type" value="Genomic_DNA"/>
</dbReference>
<dbReference type="SMART" id="SM00382">
    <property type="entry name" value="AAA"/>
    <property type="match status" value="1"/>
</dbReference>
<dbReference type="RefSeq" id="WP_104230785.1">
    <property type="nucleotide sequence ID" value="NZ_PSNW01000006.1"/>
</dbReference>
<proteinExistence type="predicted"/>
<evidence type="ECO:0000313" key="5">
    <source>
        <dbReference type="Proteomes" id="UP000238220"/>
    </source>
</evidence>
<evidence type="ECO:0000256" key="1">
    <source>
        <dbReference type="ARBA" id="ARBA00022741"/>
    </source>
</evidence>
<dbReference type="InterPro" id="IPR029787">
    <property type="entry name" value="Nucleotide_cyclase"/>
</dbReference>
<dbReference type="GO" id="GO:0005524">
    <property type="term" value="F:ATP binding"/>
    <property type="evidence" value="ECO:0007669"/>
    <property type="project" value="UniProtKB-KW"/>
</dbReference>
<dbReference type="PROSITE" id="PS50125">
    <property type="entry name" value="GUANYLATE_CYCLASE_2"/>
    <property type="match status" value="1"/>
</dbReference>
<reference evidence="4 5" key="1">
    <citation type="submission" date="2018-02" db="EMBL/GenBank/DDBJ databases">
        <title>Genome sequencing of Solimonas sp. HR-BB.</title>
        <authorList>
            <person name="Lee Y."/>
            <person name="Jeon C.O."/>
        </authorList>
    </citation>
    <scope>NUCLEOTIDE SEQUENCE [LARGE SCALE GENOMIC DNA]</scope>
    <source>
        <strain evidence="4 5">HR-BB</strain>
    </source>
</reference>
<dbReference type="Pfam" id="PF13191">
    <property type="entry name" value="AAA_16"/>
    <property type="match status" value="1"/>
</dbReference>
<dbReference type="OrthoDB" id="9816555at2"/>
<dbReference type="GO" id="GO:0004016">
    <property type="term" value="F:adenylate cyclase activity"/>
    <property type="evidence" value="ECO:0007669"/>
    <property type="project" value="UniProtKB-ARBA"/>
</dbReference>
<gene>
    <name evidence="4" type="ORF">C3942_13105</name>
</gene>
<sequence length="1080" mass="118653">MPTCLSCNSPNPDGARFCNQCGQRLDAAPAAARSYTPRHLAEQVLRNRAALQGERKRVTVLFADVKGSTRLAQEAGAELWHSILDRFFSILSAAVHRYEGTVNQYTGDGIMALFGAPVAHEDHASRACFAALEMQREVRRFADELRLSKGLNLSMRVGLNTGEVIVGRIGDDLRMDYTAQGHTVNLAARMEHICEPGRIYLTRLTARQVEGYFRLRELGPMQVSGVEDAVEVYELEGQNAGRTRLDLSLARAGSPFVGRERELGLLLSALDRVRGGDGQVVAVIGNAGIGKSRLCHEFVRACAVAGLPVHRATGVPYRNAVPMQPIRMLARSRLGLGGEAGAEEVRRMVAGTFLLQNPGLAPLLPAVFDFLGAGGATLPEDQAEQARSRLMGLLAEHLACVDGEQPQVLLLEDLHFLDPASEEFVAQLCARVRSGGRTLLLLNYRPDYVSESLIPWLDEQVRVTALDDAQIERLARNLLGDDPSLRNLPQTLRERAGGNPFFVEEAVLSLAESGELEGERGAYRLAREIRQWTVPDTVHALLAARIDRLPDEAKTLLQSAAVIGQEFRAPLLATLAERPDEQFEEQLGLLEEAGFVHQRDVSEYAFCHPLMQEVAYQAQLESRRAAAHGRLAAELEAQHPQNAEPTELALRIAHHWQHAGDWLRAGRWNLQAARWASPRDMRLGLEQFRLAQAHLDRAADGEGLRPLRILARSGLIRMAQFANVPEDEVEKAYHEARLMAEEGADVATIAELMMSYGTEQLHRGDCESAAQLQGGAARLALEAGETQLVNRFRLGILLTHTAAGRPRDGIALLDEAGVEWRTRPIDGDNFMSRAFHALMLGWLGQFREAERELAAAATFAETDDRTASWIHANRVDLAMLTGDYREVLAWAGKATARSSQFGSPFFEQIAARVTGLALCLHRRFDEAIEPLERLLPLVRPGAYAHQFEAGHCAALATAYIGAGRPLDGLRMAREGIASGRRSGSRIWESQALLALLRLPPEFRAQVEPEAALARLRELIDATGARGLEPWLALAQAHWAADGDEHRHHHAAAEAGFLALGADAHAERLRRGEVPLQVLPA</sequence>
<keyword evidence="5" id="KW-1185">Reference proteome</keyword>
<evidence type="ECO:0000313" key="4">
    <source>
        <dbReference type="EMBL" id="PPE73724.1"/>
    </source>
</evidence>
<dbReference type="PANTHER" id="PTHR16305:SF28">
    <property type="entry name" value="GUANYLATE CYCLASE DOMAIN-CONTAINING PROTEIN"/>
    <property type="match status" value="1"/>
</dbReference>
<dbReference type="GO" id="GO:0035556">
    <property type="term" value="P:intracellular signal transduction"/>
    <property type="evidence" value="ECO:0007669"/>
    <property type="project" value="InterPro"/>
</dbReference>
<dbReference type="InterPro" id="IPR003593">
    <property type="entry name" value="AAA+_ATPase"/>
</dbReference>
<evidence type="ECO:0000256" key="2">
    <source>
        <dbReference type="ARBA" id="ARBA00022840"/>
    </source>
</evidence>
<feature type="domain" description="Guanylate cyclase" evidence="3">
    <location>
        <begin position="59"/>
        <end position="191"/>
    </location>
</feature>
<evidence type="ECO:0000259" key="3">
    <source>
        <dbReference type="PROSITE" id="PS50125"/>
    </source>
</evidence>
<protein>
    <recommendedName>
        <fullName evidence="3">Guanylate cyclase domain-containing protein</fullName>
    </recommendedName>
</protein>
<dbReference type="GO" id="GO:0009190">
    <property type="term" value="P:cyclic nucleotide biosynthetic process"/>
    <property type="evidence" value="ECO:0007669"/>
    <property type="project" value="InterPro"/>
</dbReference>
<keyword evidence="1" id="KW-0547">Nucleotide-binding</keyword>
<dbReference type="CDD" id="cd07302">
    <property type="entry name" value="CHD"/>
    <property type="match status" value="1"/>
</dbReference>
<accession>A0A2S5TFG8</accession>
<dbReference type="SUPFAM" id="SSF52540">
    <property type="entry name" value="P-loop containing nucleoside triphosphate hydrolases"/>
    <property type="match status" value="1"/>
</dbReference>
<dbReference type="SUPFAM" id="SSF55073">
    <property type="entry name" value="Nucleotide cyclase"/>
    <property type="match status" value="1"/>
</dbReference>
<dbReference type="SUPFAM" id="SSF48452">
    <property type="entry name" value="TPR-like"/>
    <property type="match status" value="1"/>
</dbReference>
<dbReference type="Gene3D" id="3.40.50.300">
    <property type="entry name" value="P-loop containing nucleotide triphosphate hydrolases"/>
    <property type="match status" value="1"/>
</dbReference>
<dbReference type="InterPro" id="IPR041664">
    <property type="entry name" value="AAA_16"/>
</dbReference>
<dbReference type="GO" id="GO:0005737">
    <property type="term" value="C:cytoplasm"/>
    <property type="evidence" value="ECO:0007669"/>
    <property type="project" value="TreeGrafter"/>
</dbReference>
<dbReference type="Gene3D" id="1.25.40.10">
    <property type="entry name" value="Tetratricopeptide repeat domain"/>
    <property type="match status" value="1"/>
</dbReference>
<dbReference type="PANTHER" id="PTHR16305">
    <property type="entry name" value="TESTICULAR SOLUBLE ADENYLYL CYCLASE"/>
    <property type="match status" value="1"/>
</dbReference>
<dbReference type="Pfam" id="PF00211">
    <property type="entry name" value="Guanylate_cyc"/>
    <property type="match status" value="1"/>
</dbReference>
<keyword evidence="2" id="KW-0067">ATP-binding</keyword>
<dbReference type="InterPro" id="IPR001054">
    <property type="entry name" value="A/G_cyclase"/>
</dbReference>
<dbReference type="AlphaFoldDB" id="A0A2S5TFG8"/>
<dbReference type="InterPro" id="IPR027417">
    <property type="entry name" value="P-loop_NTPase"/>
</dbReference>
<organism evidence="4 5">
    <name type="scientific">Solimonas fluminis</name>
    <dbReference type="NCBI Taxonomy" id="2086571"/>
    <lineage>
        <taxon>Bacteria</taxon>
        <taxon>Pseudomonadati</taxon>
        <taxon>Pseudomonadota</taxon>
        <taxon>Gammaproteobacteria</taxon>
        <taxon>Nevskiales</taxon>
        <taxon>Nevskiaceae</taxon>
        <taxon>Solimonas</taxon>
    </lineage>
</organism>
<dbReference type="Gene3D" id="3.30.70.1230">
    <property type="entry name" value="Nucleotide cyclase"/>
    <property type="match status" value="1"/>
</dbReference>
<dbReference type="Proteomes" id="UP000238220">
    <property type="component" value="Unassembled WGS sequence"/>
</dbReference>
<dbReference type="SMART" id="SM00044">
    <property type="entry name" value="CYCc"/>
    <property type="match status" value="1"/>
</dbReference>
<comment type="caution">
    <text evidence="4">The sequence shown here is derived from an EMBL/GenBank/DDBJ whole genome shotgun (WGS) entry which is preliminary data.</text>
</comment>
<dbReference type="InterPro" id="IPR011990">
    <property type="entry name" value="TPR-like_helical_dom_sf"/>
</dbReference>
<name>A0A2S5TFG8_9GAMM</name>